<dbReference type="EMBL" id="JBHUIK010000002">
    <property type="protein sequence ID" value="MFD2214072.1"/>
    <property type="molecule type" value="Genomic_DNA"/>
</dbReference>
<keyword evidence="1" id="KW-0812">Transmembrane</keyword>
<evidence type="ECO:0000313" key="2">
    <source>
        <dbReference type="EMBL" id="MFD2214072.1"/>
    </source>
</evidence>
<dbReference type="NCBIfam" id="TIGR02849">
    <property type="entry name" value="spore_III_AD"/>
    <property type="match status" value="1"/>
</dbReference>
<reference evidence="3" key="1">
    <citation type="journal article" date="2019" name="Int. J. Syst. Evol. Microbiol.">
        <title>The Global Catalogue of Microorganisms (GCM) 10K type strain sequencing project: providing services to taxonomists for standard genome sequencing and annotation.</title>
        <authorList>
            <consortium name="The Broad Institute Genomics Platform"/>
            <consortium name="The Broad Institute Genome Sequencing Center for Infectious Disease"/>
            <person name="Wu L."/>
            <person name="Ma J."/>
        </authorList>
    </citation>
    <scope>NUCLEOTIDE SEQUENCE [LARGE SCALE GENOMIC DNA]</scope>
    <source>
        <strain evidence="3">CGMCC 1.15474</strain>
    </source>
</reference>
<organism evidence="2 3">
    <name type="scientific">Metabacillus endolithicus</name>
    <dbReference type="NCBI Taxonomy" id="1535204"/>
    <lineage>
        <taxon>Bacteria</taxon>
        <taxon>Bacillati</taxon>
        <taxon>Bacillota</taxon>
        <taxon>Bacilli</taxon>
        <taxon>Bacillales</taxon>
        <taxon>Bacillaceae</taxon>
        <taxon>Metabacillus</taxon>
    </lineage>
</organism>
<dbReference type="InterPro" id="IPR014211">
    <property type="entry name" value="Spore_III_AD"/>
</dbReference>
<feature type="transmembrane region" description="Helical" evidence="1">
    <location>
        <begin position="106"/>
        <end position="127"/>
    </location>
</feature>
<evidence type="ECO:0000313" key="3">
    <source>
        <dbReference type="Proteomes" id="UP001597318"/>
    </source>
</evidence>
<keyword evidence="1" id="KW-1133">Transmembrane helix</keyword>
<protein>
    <submittedName>
        <fullName evidence="2">Stage III sporulation protein AD</fullName>
    </submittedName>
</protein>
<feature type="transmembrane region" description="Helical" evidence="1">
    <location>
        <begin position="27"/>
        <end position="44"/>
    </location>
</feature>
<keyword evidence="3" id="KW-1185">Reference proteome</keyword>
<dbReference type="Pfam" id="PF06686">
    <property type="entry name" value="SpoIIIAC"/>
    <property type="match status" value="2"/>
</dbReference>
<dbReference type="RefSeq" id="WP_176551010.1">
    <property type="nucleotide sequence ID" value="NZ_JBHUIK010000002.1"/>
</dbReference>
<name>A0ABW5BVB4_9BACI</name>
<evidence type="ECO:0000256" key="1">
    <source>
        <dbReference type="SAM" id="Phobius"/>
    </source>
</evidence>
<sequence length="130" mass="14141">MEIIQIVGLGLIATFLALIVKEQKPTFAFMLVVFVGCVIFLFLIDQVYEIVRMVERIAFNANVNLIYVETILKIIGIAYIAEFGAQITKDAGQGAIASKIELGGKILILTMAIPILTVIIETVLGMIPGT</sequence>
<comment type="caution">
    <text evidence="2">The sequence shown here is derived from an EMBL/GenBank/DDBJ whole genome shotgun (WGS) entry which is preliminary data.</text>
</comment>
<dbReference type="InterPro" id="IPR025664">
    <property type="entry name" value="Spore_III_AC/AD"/>
</dbReference>
<keyword evidence="1" id="KW-0472">Membrane</keyword>
<dbReference type="Proteomes" id="UP001597318">
    <property type="component" value="Unassembled WGS sequence"/>
</dbReference>
<proteinExistence type="predicted"/>
<gene>
    <name evidence="2" type="primary">spoIIIAD</name>
    <name evidence="2" type="ORF">ACFSKK_10305</name>
</gene>
<accession>A0ABW5BVB4</accession>